<gene>
    <name evidence="1" type="ORF">FLAPXU55_02475</name>
</gene>
<dbReference type="EMBL" id="CAIJDE010000043">
    <property type="protein sequence ID" value="CAC9974778.1"/>
    <property type="molecule type" value="Genomic_DNA"/>
</dbReference>
<dbReference type="Proteomes" id="UP000533639">
    <property type="component" value="Unassembled WGS sequence"/>
</dbReference>
<organism evidence="1 2">
    <name type="scientific">Flavobacterium panici</name>
    <dbReference type="NCBI Taxonomy" id="2654843"/>
    <lineage>
        <taxon>Bacteria</taxon>
        <taxon>Pseudomonadati</taxon>
        <taxon>Bacteroidota</taxon>
        <taxon>Flavobacteriia</taxon>
        <taxon>Flavobacteriales</taxon>
        <taxon>Flavobacteriaceae</taxon>
        <taxon>Flavobacterium</taxon>
    </lineage>
</organism>
<dbReference type="AlphaFoldDB" id="A0A9N8P273"/>
<proteinExistence type="predicted"/>
<accession>A0A9N8P273</accession>
<reference evidence="1 2" key="1">
    <citation type="submission" date="2020-06" db="EMBL/GenBank/DDBJ databases">
        <authorList>
            <person name="Criscuolo A."/>
        </authorList>
    </citation>
    <scope>NUCLEOTIDE SEQUENCE [LARGE SCALE GENOMIC DNA]</scope>
    <source>
        <strain evidence="1">PXU-55</strain>
    </source>
</reference>
<evidence type="ECO:0000313" key="1">
    <source>
        <dbReference type="EMBL" id="CAC9974778.1"/>
    </source>
</evidence>
<sequence length="35" mass="4065">MISPADLADSADLIFDYNNLLNLQNLRELKKKQMK</sequence>
<name>A0A9N8P273_9FLAO</name>
<evidence type="ECO:0000313" key="2">
    <source>
        <dbReference type="Proteomes" id="UP000533639"/>
    </source>
</evidence>
<protein>
    <submittedName>
        <fullName evidence="1">Uncharacterized protein</fullName>
    </submittedName>
</protein>
<comment type="caution">
    <text evidence="1">The sequence shown here is derived from an EMBL/GenBank/DDBJ whole genome shotgun (WGS) entry which is preliminary data.</text>
</comment>
<keyword evidence="2" id="KW-1185">Reference proteome</keyword>